<dbReference type="EMBL" id="FNHF01000002">
    <property type="protein sequence ID" value="SDM24566.1"/>
    <property type="molecule type" value="Genomic_DNA"/>
</dbReference>
<evidence type="ECO:0000313" key="1">
    <source>
        <dbReference type="EMBL" id="SDM24566.1"/>
    </source>
</evidence>
<keyword evidence="2" id="KW-1185">Reference proteome</keyword>
<gene>
    <name evidence="1" type="ORF">SAMN05216244_2057</name>
</gene>
<proteinExistence type="predicted"/>
<dbReference type="OrthoDB" id="2607182at2"/>
<evidence type="ECO:0000313" key="2">
    <source>
        <dbReference type="Proteomes" id="UP000182347"/>
    </source>
</evidence>
<accession>A0A1G9RMQ7</accession>
<organism evidence="1 2">
    <name type="scientific">Sediminibacillus halophilus</name>
    <dbReference type="NCBI Taxonomy" id="482461"/>
    <lineage>
        <taxon>Bacteria</taxon>
        <taxon>Bacillati</taxon>
        <taxon>Bacillota</taxon>
        <taxon>Bacilli</taxon>
        <taxon>Bacillales</taxon>
        <taxon>Bacillaceae</taxon>
        <taxon>Sediminibacillus</taxon>
    </lineage>
</organism>
<dbReference type="RefSeq" id="WP_074598717.1">
    <property type="nucleotide sequence ID" value="NZ_FNHF01000002.1"/>
</dbReference>
<dbReference type="Proteomes" id="UP000182347">
    <property type="component" value="Unassembled WGS sequence"/>
</dbReference>
<dbReference type="AlphaFoldDB" id="A0A1G9RMQ7"/>
<name>A0A1G9RMQ7_9BACI</name>
<evidence type="ECO:0008006" key="3">
    <source>
        <dbReference type="Google" id="ProtNLM"/>
    </source>
</evidence>
<sequence length="113" mass="12292">MSKQIDAYFKNENDAEAVHAKLQPLKVNNVSVEEVPEGTDTKVLVPFFPANTGTGTNGGFAPIAPLVNNNEPSKSGDGNPETVTHLLHFEVDEADYQEAMDILKQSDCYGQQL</sequence>
<protein>
    <recommendedName>
        <fullName evidence="3">Heat induced stress protein YflT</fullName>
    </recommendedName>
</protein>
<reference evidence="2" key="1">
    <citation type="submission" date="2016-10" db="EMBL/GenBank/DDBJ databases">
        <authorList>
            <person name="Varghese N."/>
            <person name="Submissions S."/>
        </authorList>
    </citation>
    <scope>NUCLEOTIDE SEQUENCE [LARGE SCALE GENOMIC DNA]</scope>
    <source>
        <strain evidence="2">CGMCC 1.6199</strain>
    </source>
</reference>